<sequence>MSMRLEDTEKLINLLTATKLFLDPARTGFQKRKIDKVKMPLESLVPNENRSMESFSTKIVLAAPNGKKY</sequence>
<name>A0A915KTP3_ROMCU</name>
<dbReference type="Proteomes" id="UP000887565">
    <property type="component" value="Unplaced"/>
</dbReference>
<accession>A0A915KTP3</accession>
<evidence type="ECO:0000313" key="2">
    <source>
        <dbReference type="WBParaSite" id="nRc.2.0.1.t40968-RA"/>
    </source>
</evidence>
<proteinExistence type="predicted"/>
<keyword evidence="1" id="KW-1185">Reference proteome</keyword>
<dbReference type="AlphaFoldDB" id="A0A915KTP3"/>
<dbReference type="WBParaSite" id="nRc.2.0.1.t40968-RA">
    <property type="protein sequence ID" value="nRc.2.0.1.t40968-RA"/>
    <property type="gene ID" value="nRc.2.0.1.g40968"/>
</dbReference>
<reference evidence="2" key="1">
    <citation type="submission" date="2022-11" db="UniProtKB">
        <authorList>
            <consortium name="WormBaseParasite"/>
        </authorList>
    </citation>
    <scope>IDENTIFICATION</scope>
</reference>
<evidence type="ECO:0000313" key="1">
    <source>
        <dbReference type="Proteomes" id="UP000887565"/>
    </source>
</evidence>
<protein>
    <submittedName>
        <fullName evidence="2">Uncharacterized protein</fullName>
    </submittedName>
</protein>
<organism evidence="1 2">
    <name type="scientific">Romanomermis culicivorax</name>
    <name type="common">Nematode worm</name>
    <dbReference type="NCBI Taxonomy" id="13658"/>
    <lineage>
        <taxon>Eukaryota</taxon>
        <taxon>Metazoa</taxon>
        <taxon>Ecdysozoa</taxon>
        <taxon>Nematoda</taxon>
        <taxon>Enoplea</taxon>
        <taxon>Dorylaimia</taxon>
        <taxon>Mermithida</taxon>
        <taxon>Mermithoidea</taxon>
        <taxon>Mermithidae</taxon>
        <taxon>Romanomermis</taxon>
    </lineage>
</organism>